<accession>A0A813Q651</accession>
<sequence>MYVAEDEKIILECDNNDSNRPTFDNLTKLDDESFFVVDQLEDDETDDNNVRQHEILNDINNYNTNVSNNNDCV</sequence>
<evidence type="ECO:0000313" key="3">
    <source>
        <dbReference type="EMBL" id="CAF3536490.1"/>
    </source>
</evidence>
<reference evidence="1" key="1">
    <citation type="submission" date="2021-02" db="EMBL/GenBank/DDBJ databases">
        <authorList>
            <person name="Nowell W R."/>
        </authorList>
    </citation>
    <scope>NUCLEOTIDE SEQUENCE</scope>
</reference>
<proteinExistence type="predicted"/>
<dbReference type="EMBL" id="CAJNON010000009">
    <property type="protein sequence ID" value="CAF0762504.1"/>
    <property type="molecule type" value="Genomic_DNA"/>
</dbReference>
<dbReference type="OrthoDB" id="10556544at2759"/>
<comment type="caution">
    <text evidence="1">The sequence shown here is derived from an EMBL/GenBank/DDBJ whole genome shotgun (WGS) entry which is preliminary data.</text>
</comment>
<dbReference type="Proteomes" id="UP000663891">
    <property type="component" value="Unassembled WGS sequence"/>
</dbReference>
<evidence type="ECO:0000313" key="1">
    <source>
        <dbReference type="EMBL" id="CAF0762504.1"/>
    </source>
</evidence>
<organism evidence="1 5">
    <name type="scientific">Adineta steineri</name>
    <dbReference type="NCBI Taxonomy" id="433720"/>
    <lineage>
        <taxon>Eukaryota</taxon>
        <taxon>Metazoa</taxon>
        <taxon>Spiralia</taxon>
        <taxon>Gnathifera</taxon>
        <taxon>Rotifera</taxon>
        <taxon>Eurotatoria</taxon>
        <taxon>Bdelloidea</taxon>
        <taxon>Adinetida</taxon>
        <taxon>Adinetidae</taxon>
        <taxon>Adineta</taxon>
    </lineage>
</organism>
<evidence type="ECO:0000313" key="4">
    <source>
        <dbReference type="EMBL" id="CAF3936653.1"/>
    </source>
</evidence>
<evidence type="ECO:0000313" key="2">
    <source>
        <dbReference type="EMBL" id="CAF1238819.1"/>
    </source>
</evidence>
<gene>
    <name evidence="2" type="ORF">IZO911_LOCUS30675</name>
    <name evidence="4" type="ORF">KXQ929_LOCUS24781</name>
    <name evidence="3" type="ORF">OKA104_LOCUS3375</name>
    <name evidence="1" type="ORF">VCS650_LOCUS1894</name>
</gene>
<dbReference type="Proteomes" id="UP000663868">
    <property type="component" value="Unassembled WGS sequence"/>
</dbReference>
<dbReference type="EMBL" id="CAJOAY010000100">
    <property type="protein sequence ID" value="CAF3536490.1"/>
    <property type="molecule type" value="Genomic_DNA"/>
</dbReference>
<protein>
    <submittedName>
        <fullName evidence="1">Uncharacterized protein</fullName>
    </submittedName>
</protein>
<dbReference type="EMBL" id="CAJNOE010000484">
    <property type="protein sequence ID" value="CAF1238819.1"/>
    <property type="molecule type" value="Genomic_DNA"/>
</dbReference>
<dbReference type="Proteomes" id="UP000663881">
    <property type="component" value="Unassembled WGS sequence"/>
</dbReference>
<dbReference type="EMBL" id="CAJOBB010002088">
    <property type="protein sequence ID" value="CAF3936653.1"/>
    <property type="molecule type" value="Genomic_DNA"/>
</dbReference>
<name>A0A813Q651_9BILA</name>
<dbReference type="AlphaFoldDB" id="A0A813Q651"/>
<evidence type="ECO:0000313" key="5">
    <source>
        <dbReference type="Proteomes" id="UP000663891"/>
    </source>
</evidence>
<dbReference type="Proteomes" id="UP000663860">
    <property type="component" value="Unassembled WGS sequence"/>
</dbReference>